<sequence length="129" mass="13487">MIVVSRFQTAETGFPERARAALDAFAACAGFERGRLGRAADDPTLWTVVTEWKSVGAFRRALSSYDVKLYASPLLSEAIPESGAYEVLLSLNPNDSGGVDVIEAASGLAPDAGSVRVGEASGPVPGDRD</sequence>
<evidence type="ECO:0000313" key="3">
    <source>
        <dbReference type="Proteomes" id="UP001500618"/>
    </source>
</evidence>
<comment type="caution">
    <text evidence="2">The sequence shown here is derived from an EMBL/GenBank/DDBJ whole genome shotgun (WGS) entry which is preliminary data.</text>
</comment>
<dbReference type="InterPro" id="IPR011008">
    <property type="entry name" value="Dimeric_a/b-barrel"/>
</dbReference>
<evidence type="ECO:0000313" key="2">
    <source>
        <dbReference type="EMBL" id="GAA1722694.1"/>
    </source>
</evidence>
<dbReference type="RefSeq" id="WP_344315495.1">
    <property type="nucleotide sequence ID" value="NZ_BAAANY010000055.1"/>
</dbReference>
<reference evidence="3" key="1">
    <citation type="journal article" date="2019" name="Int. J. Syst. Evol. Microbiol.">
        <title>The Global Catalogue of Microorganisms (GCM) 10K type strain sequencing project: providing services to taxonomists for standard genome sequencing and annotation.</title>
        <authorList>
            <consortium name="The Broad Institute Genomics Platform"/>
            <consortium name="The Broad Institute Genome Sequencing Center for Infectious Disease"/>
            <person name="Wu L."/>
            <person name="Ma J."/>
        </authorList>
    </citation>
    <scope>NUCLEOTIDE SEQUENCE [LARGE SCALE GENOMIC DNA]</scope>
    <source>
        <strain evidence="3">JCM 14718</strain>
    </source>
</reference>
<name>A0ABP4VDL3_9ACTN</name>
<accession>A0ABP4VDL3</accession>
<proteinExistence type="predicted"/>
<organism evidence="2 3">
    <name type="scientific">Fodinicola feengrottensis</name>
    <dbReference type="NCBI Taxonomy" id="435914"/>
    <lineage>
        <taxon>Bacteria</taxon>
        <taxon>Bacillati</taxon>
        <taxon>Actinomycetota</taxon>
        <taxon>Actinomycetes</taxon>
        <taxon>Mycobacteriales</taxon>
        <taxon>Fodinicola</taxon>
    </lineage>
</organism>
<gene>
    <name evidence="2" type="ORF">GCM10009765_83310</name>
</gene>
<dbReference type="Gene3D" id="3.30.70.100">
    <property type="match status" value="1"/>
</dbReference>
<protein>
    <recommendedName>
        <fullName evidence="1">ABM domain-containing protein</fullName>
    </recommendedName>
</protein>
<dbReference type="SUPFAM" id="SSF54909">
    <property type="entry name" value="Dimeric alpha+beta barrel"/>
    <property type="match status" value="1"/>
</dbReference>
<dbReference type="InterPro" id="IPR007138">
    <property type="entry name" value="ABM_dom"/>
</dbReference>
<dbReference type="Pfam" id="PF03992">
    <property type="entry name" value="ABM"/>
    <property type="match status" value="1"/>
</dbReference>
<feature type="domain" description="ABM" evidence="1">
    <location>
        <begin position="11"/>
        <end position="68"/>
    </location>
</feature>
<evidence type="ECO:0000259" key="1">
    <source>
        <dbReference type="Pfam" id="PF03992"/>
    </source>
</evidence>
<keyword evidence="3" id="KW-1185">Reference proteome</keyword>
<dbReference type="EMBL" id="BAAANY010000055">
    <property type="protein sequence ID" value="GAA1722694.1"/>
    <property type="molecule type" value="Genomic_DNA"/>
</dbReference>
<dbReference type="Proteomes" id="UP001500618">
    <property type="component" value="Unassembled WGS sequence"/>
</dbReference>